<reference evidence="8" key="1">
    <citation type="journal article" date="2019" name="Int. J. Syst. Evol. Microbiol.">
        <title>The Global Catalogue of Microorganisms (GCM) 10K type strain sequencing project: providing services to taxonomists for standard genome sequencing and annotation.</title>
        <authorList>
            <consortium name="The Broad Institute Genomics Platform"/>
            <consortium name="The Broad Institute Genome Sequencing Center for Infectious Disease"/>
            <person name="Wu L."/>
            <person name="Ma J."/>
        </authorList>
    </citation>
    <scope>NUCLEOTIDE SEQUENCE [LARGE SCALE GENOMIC DNA]</scope>
    <source>
        <strain evidence="8">CGMCC 4.7393</strain>
    </source>
</reference>
<dbReference type="InterPro" id="IPR023296">
    <property type="entry name" value="Glyco_hydro_beta-prop_sf"/>
</dbReference>
<dbReference type="Gene3D" id="2.60.120.560">
    <property type="entry name" value="Exo-inulinase, domain 1"/>
    <property type="match status" value="1"/>
</dbReference>
<evidence type="ECO:0000259" key="5">
    <source>
        <dbReference type="Pfam" id="PF00251"/>
    </source>
</evidence>
<comment type="caution">
    <text evidence="7">The sequence shown here is derived from an EMBL/GenBank/DDBJ whole genome shotgun (WGS) entry which is preliminary data.</text>
</comment>
<feature type="domain" description="Glycosyl hydrolase family 32 N-terminal" evidence="5">
    <location>
        <begin position="427"/>
        <end position="493"/>
    </location>
</feature>
<dbReference type="InterPro" id="IPR013148">
    <property type="entry name" value="Glyco_hydro_32_N"/>
</dbReference>
<dbReference type="Gene3D" id="2.115.10.20">
    <property type="entry name" value="Glycosyl hydrolase domain, family 43"/>
    <property type="match status" value="2"/>
</dbReference>
<dbReference type="PROSITE" id="PS00609">
    <property type="entry name" value="GLYCOSYL_HYDROL_F32"/>
    <property type="match status" value="1"/>
</dbReference>
<dbReference type="EMBL" id="JBHSYQ010000003">
    <property type="protein sequence ID" value="MFC6997206.1"/>
    <property type="molecule type" value="Genomic_DNA"/>
</dbReference>
<accession>A0ABW2DHC3</accession>
<evidence type="ECO:0000256" key="4">
    <source>
        <dbReference type="RuleBase" id="RU362110"/>
    </source>
</evidence>
<evidence type="ECO:0000256" key="2">
    <source>
        <dbReference type="ARBA" id="ARBA00022801"/>
    </source>
</evidence>
<evidence type="ECO:0000256" key="3">
    <source>
        <dbReference type="ARBA" id="ARBA00023295"/>
    </source>
</evidence>
<evidence type="ECO:0000313" key="8">
    <source>
        <dbReference type="Proteomes" id="UP001596405"/>
    </source>
</evidence>
<name>A0ABW2DHC3_9BACT</name>
<evidence type="ECO:0000259" key="6">
    <source>
        <dbReference type="Pfam" id="PF08244"/>
    </source>
</evidence>
<dbReference type="CDD" id="cd18622">
    <property type="entry name" value="GH32_Inu-like"/>
    <property type="match status" value="1"/>
</dbReference>
<evidence type="ECO:0000256" key="1">
    <source>
        <dbReference type="ARBA" id="ARBA00009902"/>
    </source>
</evidence>
<organism evidence="7 8">
    <name type="scientific">Rufibacter roseus</name>
    <dbReference type="NCBI Taxonomy" id="1567108"/>
    <lineage>
        <taxon>Bacteria</taxon>
        <taxon>Pseudomonadati</taxon>
        <taxon>Bacteroidota</taxon>
        <taxon>Cytophagia</taxon>
        <taxon>Cytophagales</taxon>
        <taxon>Hymenobacteraceae</taxon>
        <taxon>Rufibacter</taxon>
    </lineage>
</organism>
<evidence type="ECO:0000313" key="7">
    <source>
        <dbReference type="EMBL" id="MFC6997206.1"/>
    </source>
</evidence>
<dbReference type="SMART" id="SM00640">
    <property type="entry name" value="Glyco_32"/>
    <property type="match status" value="1"/>
</dbReference>
<feature type="domain" description="Glycosyl hydrolase family 32 N-terminal" evidence="5">
    <location>
        <begin position="30"/>
        <end position="266"/>
    </location>
</feature>
<dbReference type="Proteomes" id="UP001596405">
    <property type="component" value="Unassembled WGS sequence"/>
</dbReference>
<dbReference type="Pfam" id="PF00251">
    <property type="entry name" value="Glyco_hydro_32N"/>
    <property type="match status" value="2"/>
</dbReference>
<gene>
    <name evidence="7" type="ORF">ACFQHR_06190</name>
</gene>
<keyword evidence="8" id="KW-1185">Reference proteome</keyword>
<dbReference type="InterPro" id="IPR013320">
    <property type="entry name" value="ConA-like_dom_sf"/>
</dbReference>
<dbReference type="Pfam" id="PF08244">
    <property type="entry name" value="Glyco_hydro_32C"/>
    <property type="match status" value="1"/>
</dbReference>
<protein>
    <submittedName>
        <fullName evidence="7">Glycoside hydrolase family 32 protein</fullName>
    </submittedName>
</protein>
<dbReference type="InterPro" id="IPR018053">
    <property type="entry name" value="Glyco_hydro_32_AS"/>
</dbReference>
<dbReference type="GO" id="GO:0016787">
    <property type="term" value="F:hydrolase activity"/>
    <property type="evidence" value="ECO:0007669"/>
    <property type="project" value="UniProtKB-KW"/>
</dbReference>
<dbReference type="PANTHER" id="PTHR42800:SF1">
    <property type="entry name" value="EXOINULINASE INUD (AFU_ORTHOLOGUE AFUA_5G00480)"/>
    <property type="match status" value="1"/>
</dbReference>
<dbReference type="PANTHER" id="PTHR42800">
    <property type="entry name" value="EXOINULINASE INUD (AFU_ORTHOLOGUE AFUA_5G00480)"/>
    <property type="match status" value="1"/>
</dbReference>
<dbReference type="RefSeq" id="WP_377130608.1">
    <property type="nucleotide sequence ID" value="NZ_JBHSYQ010000003.1"/>
</dbReference>
<proteinExistence type="inferred from homology"/>
<comment type="similarity">
    <text evidence="1 4">Belongs to the glycosyl hydrolase 32 family.</text>
</comment>
<keyword evidence="2 4" id="KW-0378">Hydrolase</keyword>
<sequence>MAVCFFVSGCASTKSSEQTINTEQHRPQFHFSPPSNWMNDPNGMVYYQGEYHLFYQYHPKGNTWGPMHWGHAVTKDLVHWEHLPIALYPDSLGMIFSGSAVVDHGNTSGLGTKENPAMVAIFTSAGKKQQQSIAFSIDRGRTWSKYEGNPVLENQGIDDFRDPKVMWLEKEKKWIMTLAVADHISFYSSPNLKEWRHESDFGADIGGHGGVWECPDLFKMPVAGTKQDKWVLLVSINPGGPNGGSATQYFVGDFNGKELVLDEQFQQQLSITTHVPSGKVFASFDGKEFGGWRTEGSAFGNAPVAGTLPNQHKVMGYFGQGLVNSYHQGDQATGKLTSPEFEIDSDYINMLVGGGRHPEGTGVRLLVGGEVVRKATGNNTESLNWLSWNTKELKGKKARIEVFDNVTGGWGHILVDQIILSAEPAKERKEAFWLDYGPDNYAGVTWANVPDSDGRRLFLGWMSNWLYANNVPTTIWRSAMTVPRELSLQQTQEGIRLVNLPVKELQKLRSRSITIKQETVNGTIDLSQLYGLGTPLLELDLHLNVSQAQRFELKFANTKGEYLSVGYSIENQELYIDRSNAGKIGFSDSFPGRHSAPLKVENGELKLQILLDVSSIEVFANGGKTAMTEIFFPNEDFTKTEVISTGTTEIKKGKIYTLKSVWKQN</sequence>
<keyword evidence="3 4" id="KW-0326">Glycosidase</keyword>
<dbReference type="SUPFAM" id="SSF75005">
    <property type="entry name" value="Arabinanase/levansucrase/invertase"/>
    <property type="match status" value="1"/>
</dbReference>
<dbReference type="InterPro" id="IPR001362">
    <property type="entry name" value="Glyco_hydro_32"/>
</dbReference>
<feature type="domain" description="Glycosyl hydrolase family 32 C-terminal" evidence="6">
    <location>
        <begin position="504"/>
        <end position="656"/>
    </location>
</feature>
<dbReference type="InterPro" id="IPR013189">
    <property type="entry name" value="Glyco_hydro_32_C"/>
</dbReference>
<dbReference type="SUPFAM" id="SSF49899">
    <property type="entry name" value="Concanavalin A-like lectins/glucanases"/>
    <property type="match status" value="1"/>
</dbReference>